<protein>
    <recommendedName>
        <fullName evidence="3">PB1 domain-containing protein</fullName>
    </recommendedName>
</protein>
<proteinExistence type="predicted"/>
<dbReference type="OrthoDB" id="2385084at2759"/>
<evidence type="ECO:0000313" key="2">
    <source>
        <dbReference type="Proteomes" id="UP000615446"/>
    </source>
</evidence>
<evidence type="ECO:0008006" key="3">
    <source>
        <dbReference type="Google" id="ProtNLM"/>
    </source>
</evidence>
<dbReference type="Proteomes" id="UP000615446">
    <property type="component" value="Unassembled WGS sequence"/>
</dbReference>
<dbReference type="AlphaFoldDB" id="A0A8H3L4H5"/>
<gene>
    <name evidence="1" type="ORF">RCL2_000712100</name>
</gene>
<organism evidence="1 2">
    <name type="scientific">Rhizophagus clarus</name>
    <dbReference type="NCBI Taxonomy" id="94130"/>
    <lineage>
        <taxon>Eukaryota</taxon>
        <taxon>Fungi</taxon>
        <taxon>Fungi incertae sedis</taxon>
        <taxon>Mucoromycota</taxon>
        <taxon>Glomeromycotina</taxon>
        <taxon>Glomeromycetes</taxon>
        <taxon>Glomerales</taxon>
        <taxon>Glomeraceae</taxon>
        <taxon>Rhizophagus</taxon>
    </lineage>
</organism>
<reference evidence="1" key="1">
    <citation type="submission" date="2019-10" db="EMBL/GenBank/DDBJ databases">
        <title>Conservation and host-specific expression of non-tandemly repeated heterogenous ribosome RNA gene in arbuscular mycorrhizal fungi.</title>
        <authorList>
            <person name="Maeda T."/>
            <person name="Kobayashi Y."/>
            <person name="Nakagawa T."/>
            <person name="Ezawa T."/>
            <person name="Yamaguchi K."/>
            <person name="Bino T."/>
            <person name="Nishimoto Y."/>
            <person name="Shigenobu S."/>
            <person name="Kawaguchi M."/>
        </authorList>
    </citation>
    <scope>NUCLEOTIDE SEQUENCE</scope>
    <source>
        <strain evidence="1">HR1</strain>
    </source>
</reference>
<evidence type="ECO:0000313" key="1">
    <source>
        <dbReference type="EMBL" id="GES79825.1"/>
    </source>
</evidence>
<dbReference type="SUPFAM" id="SSF54277">
    <property type="entry name" value="CAD &amp; PB1 domains"/>
    <property type="match status" value="1"/>
</dbReference>
<comment type="caution">
    <text evidence="1">The sequence shown here is derived from an EMBL/GenBank/DDBJ whole genome shotgun (WGS) entry which is preliminary data.</text>
</comment>
<sequence length="402" mass="47056">MNLNNSVDLKVAKRLTDYVIFECAHLKILPSGKFYPGENSCFLNKPSLALILRITTNEICIVLIEKKKEISIPLEQLCRFVINEKRDIELEMRRKFRKSFYEYPFGELDYRIQIAIDPLGGLLDDVTTIVFSPFDYIEDKQYLKLNNEMKRLRFSKLNHHHQEKSDKNESSYMVRSFKNQERQNITGDGSKSFEKDYLSNFVVTAQNVKEPYVTEGKPVHSRNKSIAEWISQTNNENIMSREEVTTQFEKQVNNLCNTSVANGEPSHSLLDMDDREIMNLARNKFEIKEPISVSKIINRNEALSDKRYENENLNTSFITEAQLSITFAFLIQNYVIVIPYETSLKDLINTIEQRYNVKVNHSNLYFKNAVNDRISIVDEEDWLIARFEAKEVMNNKIVLYFS</sequence>
<accession>A0A8H3L4H5</accession>
<name>A0A8H3L4H5_9GLOM</name>
<dbReference type="EMBL" id="BLAL01000045">
    <property type="protein sequence ID" value="GES79825.1"/>
    <property type="molecule type" value="Genomic_DNA"/>
</dbReference>